<reference evidence="11 12" key="1">
    <citation type="journal article" date="2016" name="Int. J. Syst. Evol. Microbiol.">
        <title>Descriptions of Anaerotaenia torta gen. nov., sp. nov. and Anaerocolumna cellulosilytica gen. nov., sp. nov. isolated from a methanogenic reactor of cattle waste.</title>
        <authorList>
            <person name="Uek A."/>
            <person name="Ohtaki Y."/>
            <person name="Kaku N."/>
            <person name="Ueki K."/>
        </authorList>
    </citation>
    <scope>NUCLEOTIDE SEQUENCE [LARGE SCALE GENOMIC DNA]</scope>
    <source>
        <strain evidence="11 12">SN021</strain>
    </source>
</reference>
<dbReference type="InterPro" id="IPR000515">
    <property type="entry name" value="MetI-like"/>
</dbReference>
<keyword evidence="6 9" id="KW-0812">Transmembrane</keyword>
<dbReference type="CDD" id="cd06261">
    <property type="entry name" value="TM_PBP2"/>
    <property type="match status" value="1"/>
</dbReference>
<dbReference type="Proteomes" id="UP000515561">
    <property type="component" value="Chromosome"/>
</dbReference>
<evidence type="ECO:0000256" key="8">
    <source>
        <dbReference type="ARBA" id="ARBA00023136"/>
    </source>
</evidence>
<dbReference type="RefSeq" id="WP_243167988.1">
    <property type="nucleotide sequence ID" value="NZ_AP023367.1"/>
</dbReference>
<organism evidence="11 12">
    <name type="scientific">Anaerocolumna cellulosilytica</name>
    <dbReference type="NCBI Taxonomy" id="433286"/>
    <lineage>
        <taxon>Bacteria</taxon>
        <taxon>Bacillati</taxon>
        <taxon>Bacillota</taxon>
        <taxon>Clostridia</taxon>
        <taxon>Lachnospirales</taxon>
        <taxon>Lachnospiraceae</taxon>
        <taxon>Anaerocolumna</taxon>
    </lineage>
</organism>
<keyword evidence="8 9" id="KW-0472">Membrane</keyword>
<dbReference type="PROSITE" id="PS50928">
    <property type="entry name" value="ABC_TM1"/>
    <property type="match status" value="1"/>
</dbReference>
<evidence type="ECO:0000256" key="9">
    <source>
        <dbReference type="RuleBase" id="RU363032"/>
    </source>
</evidence>
<keyword evidence="3 9" id="KW-0813">Transport</keyword>
<keyword evidence="4 10" id="KW-1003">Cell membrane</keyword>
<dbReference type="GO" id="GO:0005886">
    <property type="term" value="C:plasma membrane"/>
    <property type="evidence" value="ECO:0007669"/>
    <property type="project" value="UniProtKB-SubCell"/>
</dbReference>
<protein>
    <recommendedName>
        <fullName evidence="10">Molybdenum transport system permease</fullName>
    </recommendedName>
</protein>
<evidence type="ECO:0000256" key="3">
    <source>
        <dbReference type="ARBA" id="ARBA00022448"/>
    </source>
</evidence>
<keyword evidence="5 10" id="KW-0500">Molybdenum</keyword>
<dbReference type="PANTHER" id="PTHR30183">
    <property type="entry name" value="MOLYBDENUM TRANSPORT SYSTEM PERMEASE PROTEIN MODB"/>
    <property type="match status" value="1"/>
</dbReference>
<evidence type="ECO:0000313" key="12">
    <source>
        <dbReference type="Proteomes" id="UP000515561"/>
    </source>
</evidence>
<evidence type="ECO:0000313" key="11">
    <source>
        <dbReference type="EMBL" id="BCJ95157.1"/>
    </source>
</evidence>
<keyword evidence="7 9" id="KW-1133">Transmembrane helix</keyword>
<proteinExistence type="inferred from homology"/>
<evidence type="ECO:0000256" key="7">
    <source>
        <dbReference type="ARBA" id="ARBA00022989"/>
    </source>
</evidence>
<evidence type="ECO:0000256" key="1">
    <source>
        <dbReference type="ARBA" id="ARBA00004651"/>
    </source>
</evidence>
<dbReference type="SUPFAM" id="SSF161098">
    <property type="entry name" value="MetI-like"/>
    <property type="match status" value="1"/>
</dbReference>
<feature type="transmembrane region" description="Helical" evidence="9">
    <location>
        <begin position="6"/>
        <end position="26"/>
    </location>
</feature>
<dbReference type="InterPro" id="IPR035906">
    <property type="entry name" value="MetI-like_sf"/>
</dbReference>
<dbReference type="PANTHER" id="PTHR30183:SF3">
    <property type="entry name" value="MOLYBDENUM TRANSPORT SYSTEM PERMEASE PROTEIN MODB"/>
    <property type="match status" value="1"/>
</dbReference>
<evidence type="ECO:0000256" key="4">
    <source>
        <dbReference type="ARBA" id="ARBA00022475"/>
    </source>
</evidence>
<dbReference type="GO" id="GO:0015098">
    <property type="term" value="F:molybdate ion transmembrane transporter activity"/>
    <property type="evidence" value="ECO:0007669"/>
    <property type="project" value="UniProtKB-UniRule"/>
</dbReference>
<feature type="transmembrane region" description="Helical" evidence="9">
    <location>
        <begin position="191"/>
        <end position="212"/>
    </location>
</feature>
<gene>
    <name evidence="11" type="primary">modB</name>
    <name evidence="11" type="ORF">acsn021_27260</name>
</gene>
<dbReference type="Gene3D" id="1.10.3720.10">
    <property type="entry name" value="MetI-like"/>
    <property type="match status" value="1"/>
</dbReference>
<evidence type="ECO:0000256" key="10">
    <source>
        <dbReference type="RuleBase" id="RU365097"/>
    </source>
</evidence>
<evidence type="ECO:0000256" key="2">
    <source>
        <dbReference type="ARBA" id="ARBA00007069"/>
    </source>
</evidence>
<dbReference type="EMBL" id="AP023367">
    <property type="protein sequence ID" value="BCJ95157.1"/>
    <property type="molecule type" value="Genomic_DNA"/>
</dbReference>
<evidence type="ECO:0000256" key="5">
    <source>
        <dbReference type="ARBA" id="ARBA00022505"/>
    </source>
</evidence>
<dbReference type="NCBIfam" id="TIGR02141">
    <property type="entry name" value="modB_ABC"/>
    <property type="match status" value="1"/>
</dbReference>
<keyword evidence="12" id="KW-1185">Reference proteome</keyword>
<name>A0A6S6R504_9FIRM</name>
<dbReference type="AlphaFoldDB" id="A0A6S6R504"/>
<sequence length="229" mass="25187">MDWAPLLISLRTATCATVITFFLGIFAAHKVRALRGGVLWIVDGLFTLPLVLPPTVAGFFLLLLFGKNGLLGKLLSQIGIQIIFKWPATVIAAIVIAFPLMYRSTKAAFEQIDQNLVYAARTLGMSEIKIFWKVIMPLALPGVISGGILAFARALGEFGATLMIAGNIPKVTQTIPVAIYMATQGNDMEKAMLWVAIIVIISFGVVFFMNYLPIRKRRFGKSKVRRGKR</sequence>
<dbReference type="Pfam" id="PF00528">
    <property type="entry name" value="BPD_transp_1"/>
    <property type="match status" value="1"/>
</dbReference>
<comment type="subcellular location">
    <subcellularLocation>
        <location evidence="1 9">Cell membrane</location>
        <topology evidence="1 9">Multi-pass membrane protein</topology>
    </subcellularLocation>
</comment>
<dbReference type="KEGG" id="acel:acsn021_27260"/>
<evidence type="ECO:0000256" key="6">
    <source>
        <dbReference type="ARBA" id="ARBA00022692"/>
    </source>
</evidence>
<feature type="transmembrane region" description="Helical" evidence="9">
    <location>
        <begin position="130"/>
        <end position="152"/>
    </location>
</feature>
<comment type="function">
    <text evidence="10">Part of the binding-protein-dependent transport system for molybdenum; probably responsible for the translocation of the substrate across the membrane.</text>
</comment>
<accession>A0A6S6R504</accession>
<feature type="transmembrane region" description="Helical" evidence="9">
    <location>
        <begin position="78"/>
        <end position="102"/>
    </location>
</feature>
<feature type="transmembrane region" description="Helical" evidence="9">
    <location>
        <begin position="38"/>
        <end position="66"/>
    </location>
</feature>
<comment type="similarity">
    <text evidence="2 10">Belongs to the binding-protein-dependent transport system permease family. CysTW subfamily.</text>
</comment>
<dbReference type="InterPro" id="IPR011867">
    <property type="entry name" value="ModB_ABC"/>
</dbReference>